<dbReference type="InterPro" id="IPR027417">
    <property type="entry name" value="P-loop_NTPase"/>
</dbReference>
<organism evidence="24 25">
    <name type="scientific">Mortierella isabellina</name>
    <name type="common">Filamentous fungus</name>
    <name type="synonym">Umbelopsis isabellina</name>
    <dbReference type="NCBI Taxonomy" id="91625"/>
    <lineage>
        <taxon>Eukaryota</taxon>
        <taxon>Fungi</taxon>
        <taxon>Fungi incertae sedis</taxon>
        <taxon>Mucoromycota</taxon>
        <taxon>Mucoromycotina</taxon>
        <taxon>Umbelopsidomycetes</taxon>
        <taxon>Umbelopsidales</taxon>
        <taxon>Umbelopsidaceae</taxon>
        <taxon>Umbelopsis</taxon>
    </lineage>
</organism>
<dbReference type="CDD" id="cd18788">
    <property type="entry name" value="SF2_C_XPD"/>
    <property type="match status" value="1"/>
</dbReference>
<dbReference type="PROSITE" id="PS51193">
    <property type="entry name" value="HELICASE_ATP_BIND_2"/>
    <property type="match status" value="1"/>
</dbReference>
<dbReference type="GO" id="GO:0005524">
    <property type="term" value="F:ATP binding"/>
    <property type="evidence" value="ECO:0007669"/>
    <property type="project" value="UniProtKB-KW"/>
</dbReference>
<dbReference type="PANTHER" id="PTHR11472">
    <property type="entry name" value="DNA REPAIR DEAD HELICASE RAD3/XP-D SUBFAMILY MEMBER"/>
    <property type="match status" value="1"/>
</dbReference>
<dbReference type="GO" id="GO:0034085">
    <property type="term" value="P:establishment of sister chromatid cohesion"/>
    <property type="evidence" value="ECO:0007669"/>
    <property type="project" value="TreeGrafter"/>
</dbReference>
<comment type="similarity">
    <text evidence="3">Belongs to the DEAD box helicase family. DEAH subfamily. DDX11/CHL1 sub-subfamily.</text>
</comment>
<dbReference type="AlphaFoldDB" id="A0A8H7UCX9"/>
<dbReference type="InterPro" id="IPR014013">
    <property type="entry name" value="Helic_SF1/SF2_ATP-bd_DinG/Rad3"/>
</dbReference>
<dbReference type="InterPro" id="IPR045028">
    <property type="entry name" value="DinG/Rad3-like"/>
</dbReference>
<evidence type="ECO:0000313" key="25">
    <source>
        <dbReference type="Proteomes" id="UP000654370"/>
    </source>
</evidence>
<dbReference type="InterPro" id="IPR013020">
    <property type="entry name" value="Rad3/Chl1-like"/>
</dbReference>
<keyword evidence="25" id="KW-1185">Reference proteome</keyword>
<evidence type="ECO:0000256" key="11">
    <source>
        <dbReference type="ARBA" id="ARBA00023004"/>
    </source>
</evidence>
<evidence type="ECO:0000256" key="10">
    <source>
        <dbReference type="ARBA" id="ARBA00022840"/>
    </source>
</evidence>
<dbReference type="GO" id="GO:0046872">
    <property type="term" value="F:metal ion binding"/>
    <property type="evidence" value="ECO:0007669"/>
    <property type="project" value="UniProtKB-KW"/>
</dbReference>
<evidence type="ECO:0000259" key="23">
    <source>
        <dbReference type="PROSITE" id="PS51193"/>
    </source>
</evidence>
<dbReference type="SUPFAM" id="SSF52540">
    <property type="entry name" value="P-loop containing nucleoside triphosphate hydrolases"/>
    <property type="match status" value="1"/>
</dbReference>
<evidence type="ECO:0000256" key="14">
    <source>
        <dbReference type="ARBA" id="ARBA00023242"/>
    </source>
</evidence>
<evidence type="ECO:0000256" key="18">
    <source>
        <dbReference type="ARBA" id="ARBA00044998"/>
    </source>
</evidence>
<dbReference type="EMBL" id="JAEPQZ010000012">
    <property type="protein sequence ID" value="KAG2174939.1"/>
    <property type="molecule type" value="Genomic_DNA"/>
</dbReference>
<evidence type="ECO:0000256" key="9">
    <source>
        <dbReference type="ARBA" id="ARBA00022806"/>
    </source>
</evidence>
<dbReference type="SMART" id="SM00488">
    <property type="entry name" value="DEXDc2"/>
    <property type="match status" value="1"/>
</dbReference>
<comment type="subcellular location">
    <subcellularLocation>
        <location evidence="2">Nucleus</location>
    </subcellularLocation>
</comment>
<dbReference type="SMART" id="SM00491">
    <property type="entry name" value="HELICc2"/>
    <property type="match status" value="1"/>
</dbReference>
<comment type="caution">
    <text evidence="24">The sequence shown here is derived from an EMBL/GenBank/DDBJ whole genome shotgun (WGS) entry which is preliminary data.</text>
</comment>
<dbReference type="InterPro" id="IPR006555">
    <property type="entry name" value="ATP-dep_Helicase_C"/>
</dbReference>
<gene>
    <name evidence="24" type="ORF">INT43_006001</name>
</gene>
<feature type="domain" description="Helicase ATP-binding" evidence="23">
    <location>
        <begin position="4"/>
        <end position="419"/>
    </location>
</feature>
<dbReference type="GO" id="GO:0043139">
    <property type="term" value="F:5'-3' DNA helicase activity"/>
    <property type="evidence" value="ECO:0007669"/>
    <property type="project" value="UniProtKB-EC"/>
</dbReference>
<keyword evidence="10" id="KW-0067">ATP-binding</keyword>
<keyword evidence="11" id="KW-0408">Iron</keyword>
<evidence type="ECO:0000256" key="16">
    <source>
        <dbReference type="ARBA" id="ARBA00029709"/>
    </source>
</evidence>
<dbReference type="Proteomes" id="UP000654370">
    <property type="component" value="Unassembled WGS sequence"/>
</dbReference>
<evidence type="ECO:0000256" key="21">
    <source>
        <dbReference type="ARBA" id="ARBA00048954"/>
    </source>
</evidence>
<dbReference type="GO" id="GO:0005634">
    <property type="term" value="C:nucleus"/>
    <property type="evidence" value="ECO:0007669"/>
    <property type="project" value="UniProtKB-SubCell"/>
</dbReference>
<protein>
    <recommendedName>
        <fullName evidence="5">ATP-dependent DNA helicase CHL1</fullName>
        <ecNumber evidence="17">5.6.2.3</ecNumber>
    </recommendedName>
    <alternativeName>
        <fullName evidence="4">ATP-dependent DNA helicase chl1</fullName>
    </alternativeName>
    <alternativeName>
        <fullName evidence="16">Chromosome loss protein 1</fullName>
    </alternativeName>
    <alternativeName>
        <fullName evidence="18 19">DNA 5'-3' helicase CHL1</fullName>
    </alternativeName>
</protein>
<dbReference type="FunFam" id="3.40.50.300:FF:001372">
    <property type="entry name" value="ATP-dependent DNA helicase chl1"/>
    <property type="match status" value="1"/>
</dbReference>
<keyword evidence="7" id="KW-0547">Nucleotide-binding</keyword>
<evidence type="ECO:0000256" key="20">
    <source>
        <dbReference type="ARBA" id="ARBA00045702"/>
    </source>
</evidence>
<dbReference type="PANTHER" id="PTHR11472:SF41">
    <property type="entry name" value="ATP-DEPENDENT DNA HELICASE DDX11-RELATED"/>
    <property type="match status" value="1"/>
</dbReference>
<evidence type="ECO:0000256" key="17">
    <source>
        <dbReference type="ARBA" id="ARBA00044969"/>
    </source>
</evidence>
<keyword evidence="12" id="KW-0411">Iron-sulfur</keyword>
<evidence type="ECO:0000256" key="22">
    <source>
        <dbReference type="SAM" id="MobiDB-lite"/>
    </source>
</evidence>
<evidence type="ECO:0000256" key="13">
    <source>
        <dbReference type="ARBA" id="ARBA00023235"/>
    </source>
</evidence>
<comment type="catalytic activity">
    <reaction evidence="21">
        <text>ATP + H2O = ADP + phosphate + H(+)</text>
        <dbReference type="Rhea" id="RHEA:13065"/>
        <dbReference type="ChEBI" id="CHEBI:15377"/>
        <dbReference type="ChEBI" id="CHEBI:15378"/>
        <dbReference type="ChEBI" id="CHEBI:30616"/>
        <dbReference type="ChEBI" id="CHEBI:43474"/>
        <dbReference type="ChEBI" id="CHEBI:456216"/>
        <dbReference type="EC" id="5.6.2.3"/>
    </reaction>
</comment>
<evidence type="ECO:0000256" key="12">
    <source>
        <dbReference type="ARBA" id="ARBA00023014"/>
    </source>
</evidence>
<dbReference type="GO" id="GO:0016818">
    <property type="term" value="F:hydrolase activity, acting on acid anhydrides, in phosphorus-containing anhydrides"/>
    <property type="evidence" value="ECO:0007669"/>
    <property type="project" value="InterPro"/>
</dbReference>
<keyword evidence="14" id="KW-0539">Nucleus</keyword>
<reference evidence="24" key="1">
    <citation type="submission" date="2020-12" db="EMBL/GenBank/DDBJ databases">
        <title>Metabolic potential, ecology and presence of endohyphal bacteria is reflected in genomic diversity of Mucoromycotina.</title>
        <authorList>
            <person name="Muszewska A."/>
            <person name="Okrasinska A."/>
            <person name="Steczkiewicz K."/>
            <person name="Drgas O."/>
            <person name="Orlowska M."/>
            <person name="Perlinska-Lenart U."/>
            <person name="Aleksandrzak-Piekarczyk T."/>
            <person name="Szatraj K."/>
            <person name="Zielenkiewicz U."/>
            <person name="Pilsyk S."/>
            <person name="Malc E."/>
            <person name="Mieczkowski P."/>
            <person name="Kruszewska J.S."/>
            <person name="Biernat P."/>
            <person name="Pawlowska J."/>
        </authorList>
    </citation>
    <scope>NUCLEOTIDE SEQUENCE</scope>
    <source>
        <strain evidence="24">WA0000067209</strain>
    </source>
</reference>
<evidence type="ECO:0000256" key="4">
    <source>
        <dbReference type="ARBA" id="ARBA00016387"/>
    </source>
</evidence>
<evidence type="ECO:0000256" key="8">
    <source>
        <dbReference type="ARBA" id="ARBA00022801"/>
    </source>
</evidence>
<evidence type="ECO:0000256" key="6">
    <source>
        <dbReference type="ARBA" id="ARBA00022723"/>
    </source>
</evidence>
<name>A0A8H7UCX9_MORIS</name>
<feature type="compositionally biased region" description="Polar residues" evidence="22">
    <location>
        <begin position="120"/>
        <end position="129"/>
    </location>
</feature>
<sequence>MAIPEQDFGFPFTPYPIQEDFMKSLYNVLDQGKVGIFESPTGTGKSLSLLCGSLKWLYDQDRVSVAVPVTNATEDNDEPDWLKEYTIDHRQKKQQTHRDERRKELQNRIERARKREQMERNSTASWSRRQQYKKSRSNESQSNLDADEMEYVLDEYDSDNAVDNSKSQKANSDLNLSAEVLQLMKKMENVDDATHSDNDNRWDSTVLEEEDVDELKIYFASRTHSQLSQFIREAQKTAYAEDLHLIGLSSRKNLCINKDVQKLGSVHRINEQCLELQKKGTEKRCEYLPPLSERSRLLDFRDHALASVKDIEDLVTVGKKLHTCPYYGTRQTIKPAQLVTLPYQHLLHKATRESLGISLKNNIVIIDEAHNLIDTINAIHTITISIKQLETASSQLSQYLERYKSRLLGKNIVYIKQIMTIVKAMIKVLVTSERANKISAKEQISNVNEFVHDLGIDHLNMFKIQAYLEKSKLSRKLNGFLDMKKRKAQQLTETNDKDDDSKQSVSSIPVLNQIEAFLMALTNADKDGRIIRGTNTYGAYVQYMLLNPANEFKEIVEDARSVVLAGGTMEPIGDFLTHLFPYVNKDRISKFSCGHIIPKENLQVLTVASGPSGMKLTYNYESRSDSKLIDQTGQILANLCNVIPDGVVCFFASYPYMETVYKRWSTAEGGNILQRIEKKKKVFQEPREANMVDNTLRDYALHIDNGSSGALLLCVVNGKMSEGINFSDRLGRAVVMVGLPFANLASASLKEKIKYVKEHAVVENSEIDAGREYYENLCMRSVNQSIGRAIRHRNDFATVILLDDRYNTPRIKKKLPGWFRESVSECQNFGQVMSKTSTFFRERR</sequence>
<evidence type="ECO:0000256" key="2">
    <source>
        <dbReference type="ARBA" id="ARBA00004123"/>
    </source>
</evidence>
<feature type="region of interest" description="Disordered" evidence="22">
    <location>
        <begin position="112"/>
        <end position="146"/>
    </location>
</feature>
<proteinExistence type="inferred from homology"/>
<evidence type="ECO:0000256" key="1">
    <source>
        <dbReference type="ARBA" id="ARBA00001966"/>
    </source>
</evidence>
<evidence type="ECO:0000256" key="5">
    <source>
        <dbReference type="ARBA" id="ARBA00017386"/>
    </source>
</evidence>
<evidence type="ECO:0000256" key="3">
    <source>
        <dbReference type="ARBA" id="ARBA00008435"/>
    </source>
</evidence>
<dbReference type="Pfam" id="PF13307">
    <property type="entry name" value="Helicase_C_2"/>
    <property type="match status" value="1"/>
</dbReference>
<keyword evidence="13" id="KW-0413">Isomerase</keyword>
<evidence type="ECO:0000256" key="15">
    <source>
        <dbReference type="ARBA" id="ARBA00023306"/>
    </source>
</evidence>
<comment type="cofactor">
    <cofactor evidence="1">
        <name>[4Fe-4S] cluster</name>
        <dbReference type="ChEBI" id="CHEBI:49883"/>
    </cofactor>
</comment>
<dbReference type="GO" id="GO:0003677">
    <property type="term" value="F:DNA binding"/>
    <property type="evidence" value="ECO:0007669"/>
    <property type="project" value="InterPro"/>
</dbReference>
<dbReference type="InterPro" id="IPR010614">
    <property type="entry name" value="RAD3-like_helicase_DEAD"/>
</dbReference>
<dbReference type="GO" id="GO:0006139">
    <property type="term" value="P:nucleobase-containing compound metabolic process"/>
    <property type="evidence" value="ECO:0007669"/>
    <property type="project" value="InterPro"/>
</dbReference>
<dbReference type="NCBIfam" id="TIGR00604">
    <property type="entry name" value="rad3"/>
    <property type="match status" value="1"/>
</dbReference>
<keyword evidence="8" id="KW-0378">Hydrolase</keyword>
<evidence type="ECO:0000256" key="7">
    <source>
        <dbReference type="ARBA" id="ARBA00022741"/>
    </source>
</evidence>
<keyword evidence="15" id="KW-0131">Cell cycle</keyword>
<comment type="function">
    <text evidence="20">ATP-dependent DNA helicase important for chromosome transmission and normal cell cycle progression in G(2)/M. May have a role in changing DNA topology to allow the loading of proteins involved in maintaining sister chromatid cohesion in the vicinity of the centromeres. Has a specific role in chromosome segregation during meiosis II.</text>
</comment>
<accession>A0A8H7UCX9</accession>
<dbReference type="GO" id="GO:0051536">
    <property type="term" value="F:iron-sulfur cluster binding"/>
    <property type="evidence" value="ECO:0007669"/>
    <property type="project" value="UniProtKB-KW"/>
</dbReference>
<evidence type="ECO:0000313" key="24">
    <source>
        <dbReference type="EMBL" id="KAG2174939.1"/>
    </source>
</evidence>
<evidence type="ECO:0000256" key="19">
    <source>
        <dbReference type="ARBA" id="ARBA00045008"/>
    </source>
</evidence>
<keyword evidence="6" id="KW-0479">Metal-binding</keyword>
<dbReference type="Pfam" id="PF06733">
    <property type="entry name" value="DEAD_2"/>
    <property type="match status" value="1"/>
</dbReference>
<keyword evidence="9" id="KW-0347">Helicase</keyword>
<dbReference type="EC" id="5.6.2.3" evidence="17"/>
<dbReference type="InterPro" id="IPR006554">
    <property type="entry name" value="Helicase-like_DEXD_c2"/>
</dbReference>
<dbReference type="OrthoDB" id="267079at2759"/>
<dbReference type="Gene3D" id="3.40.50.300">
    <property type="entry name" value="P-loop containing nucleotide triphosphate hydrolases"/>
    <property type="match status" value="3"/>
</dbReference>